<evidence type="ECO:0000256" key="1">
    <source>
        <dbReference type="SAM" id="MobiDB-lite"/>
    </source>
</evidence>
<reference evidence="2 3" key="1">
    <citation type="submission" date="2020-05" db="EMBL/GenBank/DDBJ databases">
        <authorList>
            <person name="Campoy J."/>
            <person name="Schneeberger K."/>
            <person name="Spophaly S."/>
        </authorList>
    </citation>
    <scope>NUCLEOTIDE SEQUENCE [LARGE SCALE GENOMIC DNA]</scope>
    <source>
        <strain evidence="2">PruArmRojPasFocal</strain>
    </source>
</reference>
<evidence type="ECO:0000313" key="3">
    <source>
        <dbReference type="Proteomes" id="UP000507222"/>
    </source>
</evidence>
<proteinExistence type="predicted"/>
<protein>
    <submittedName>
        <fullName evidence="2">Uncharacterized protein</fullName>
    </submittedName>
</protein>
<dbReference type="AlphaFoldDB" id="A0A6J5V1Y8"/>
<name>A0A6J5V1Y8_PRUAR</name>
<dbReference type="EMBL" id="CAEKDK010000006">
    <property type="protein sequence ID" value="CAB4282996.1"/>
    <property type="molecule type" value="Genomic_DNA"/>
</dbReference>
<evidence type="ECO:0000313" key="2">
    <source>
        <dbReference type="EMBL" id="CAB4282996.1"/>
    </source>
</evidence>
<gene>
    <name evidence="2" type="ORF">CURHAP_LOCUS36723</name>
</gene>
<feature type="region of interest" description="Disordered" evidence="1">
    <location>
        <begin position="187"/>
        <end position="213"/>
    </location>
</feature>
<accession>A0A6J5V1Y8</accession>
<feature type="region of interest" description="Disordered" evidence="1">
    <location>
        <begin position="110"/>
        <end position="133"/>
    </location>
</feature>
<organism evidence="2 3">
    <name type="scientific">Prunus armeniaca</name>
    <name type="common">Apricot</name>
    <name type="synonym">Armeniaca vulgaris</name>
    <dbReference type="NCBI Taxonomy" id="36596"/>
    <lineage>
        <taxon>Eukaryota</taxon>
        <taxon>Viridiplantae</taxon>
        <taxon>Streptophyta</taxon>
        <taxon>Embryophyta</taxon>
        <taxon>Tracheophyta</taxon>
        <taxon>Spermatophyta</taxon>
        <taxon>Magnoliopsida</taxon>
        <taxon>eudicotyledons</taxon>
        <taxon>Gunneridae</taxon>
        <taxon>Pentapetalae</taxon>
        <taxon>rosids</taxon>
        <taxon>fabids</taxon>
        <taxon>Rosales</taxon>
        <taxon>Rosaceae</taxon>
        <taxon>Amygdaloideae</taxon>
        <taxon>Amygdaleae</taxon>
        <taxon>Prunus</taxon>
    </lineage>
</organism>
<dbReference type="Proteomes" id="UP000507222">
    <property type="component" value="Unassembled WGS sequence"/>
</dbReference>
<sequence>MVGDDLMNECGIKNYMGFYYTYSGNGAHERLLGLNSDSEILAMLSFIPGNRHIVVYVDHDVDVSDVIEETQGNTPHHTHFANPQKANDHNEYIVVNDDETDDGNVEAIEGDGEATEGNGKASLHNVPIYEDNDDEPDKEIYDEENDAALEDNHWFQNNVEIPKVPVFVDKKKQKKELVFMEKRKKDEPFIPKGNMNDNLPKESYHLDGFNSPH</sequence>